<evidence type="ECO:0000313" key="1">
    <source>
        <dbReference type="EMBL" id="ONM30710.1"/>
    </source>
</evidence>
<dbReference type="Pfam" id="PF02259">
    <property type="entry name" value="FAT"/>
    <property type="match status" value="1"/>
</dbReference>
<accession>A0A1D6MNM2</accession>
<dbReference type="GO" id="GO:0004674">
    <property type="term" value="F:protein serine/threonine kinase activity"/>
    <property type="evidence" value="ECO:0007669"/>
    <property type="project" value="InterPro"/>
</dbReference>
<dbReference type="InterPro" id="IPR038980">
    <property type="entry name" value="ATM_plant"/>
</dbReference>
<dbReference type="InterPro" id="IPR003151">
    <property type="entry name" value="PIK-rel_kinase_FAT"/>
</dbReference>
<dbReference type="InterPro" id="IPR014009">
    <property type="entry name" value="PIK_FAT"/>
</dbReference>
<dbReference type="AlphaFoldDB" id="A0A1D6MNM2"/>
<gene>
    <name evidence="1" type="ORF">ZEAMMB73_Zm00001d040166</name>
</gene>
<protein>
    <submittedName>
        <fullName evidence="1">Ataxia-telangiectasia mutated</fullName>
    </submittedName>
</protein>
<sequence length="463" mass="53859">MVWDLRWNLNPNQTSKSPVTKEFSHISTVPKGIQLELLDKEWNLIMFQAERNLDLFEPFLAFRRALLKILGCEEHLVKHLFQSASALRKGLRFSLAAAALYELKELCFHRDESTMTNTYLLARLEDAKLLRAQGQHDMAISLGKYILQKLSDKKNLSDVYRLVGKWLAETRSSNSRTIIEDYLRPSIDLSEFEKSTDKRYMSRQCRTHFHLAHYTYSLFRSYEERLSSNEWQAALRLRKYKTRELEILIKRLRSSSKGVKTDYSVKIQELQKQLALDREEAEKIQDDHDNFLNLALQGYQRSIVVGGKYDLQVVFRLVSLWFSLFSRDQVVKAMLKTTKEVQTYKFIPLVYQIASRLGSTKDAQGSFNFQIALASLLKKMAVDHPYHTIFQLLALANGDRVKDKQRSRSSFVVDMEKKLAAENLLKELSSCHGPLICQMKQMVEIYIKLAELETKKENLLSGH</sequence>
<name>A0A1D6MNM2_MAIZE</name>
<dbReference type="GO" id="GO:0006974">
    <property type="term" value="P:DNA damage response"/>
    <property type="evidence" value="ECO:0007669"/>
    <property type="project" value="InterPro"/>
</dbReference>
<dbReference type="EMBL" id="CM007649">
    <property type="protein sequence ID" value="ONM30710.1"/>
    <property type="molecule type" value="Genomic_DNA"/>
</dbReference>
<proteinExistence type="predicted"/>
<dbReference type="eggNOG" id="KOG0892">
    <property type="taxonomic scope" value="Eukaryota"/>
</dbReference>
<dbReference type="PANTHER" id="PTHR37079:SF4">
    <property type="entry name" value="SERINE_THREONINE-PROTEIN KINASE ATM"/>
    <property type="match status" value="1"/>
</dbReference>
<dbReference type="PROSITE" id="PS51189">
    <property type="entry name" value="FAT"/>
    <property type="match status" value="1"/>
</dbReference>
<dbReference type="PANTHER" id="PTHR37079">
    <property type="entry name" value="SERINE/THREONINE-PROTEIN KINASE ATM"/>
    <property type="match status" value="1"/>
</dbReference>
<reference evidence="1" key="1">
    <citation type="submission" date="2015-12" db="EMBL/GenBank/DDBJ databases">
        <title>Update maize B73 reference genome by single molecule sequencing technologies.</title>
        <authorList>
            <consortium name="Maize Genome Sequencing Project"/>
            <person name="Ware D."/>
        </authorList>
    </citation>
    <scope>NUCLEOTIDE SEQUENCE [LARGE SCALE GENOMIC DNA]</scope>
    <source>
        <tissue evidence="1">Seedling</tissue>
    </source>
</reference>
<organism evidence="1">
    <name type="scientific">Zea mays</name>
    <name type="common">Maize</name>
    <dbReference type="NCBI Taxonomy" id="4577"/>
    <lineage>
        <taxon>Eukaryota</taxon>
        <taxon>Viridiplantae</taxon>
        <taxon>Streptophyta</taxon>
        <taxon>Embryophyta</taxon>
        <taxon>Tracheophyta</taxon>
        <taxon>Spermatophyta</taxon>
        <taxon>Magnoliopsida</taxon>
        <taxon>Liliopsida</taxon>
        <taxon>Poales</taxon>
        <taxon>Poaceae</taxon>
        <taxon>PACMAD clade</taxon>
        <taxon>Panicoideae</taxon>
        <taxon>Andropogonodae</taxon>
        <taxon>Andropogoneae</taxon>
        <taxon>Tripsacinae</taxon>
        <taxon>Zea</taxon>
    </lineage>
</organism>